<accession>A0A0R0M225</accession>
<evidence type="ECO:0000313" key="3">
    <source>
        <dbReference type="Proteomes" id="UP000051530"/>
    </source>
</evidence>
<reference evidence="2 3" key="1">
    <citation type="submission" date="2015-07" db="EMBL/GenBank/DDBJ databases">
        <title>The genome of Pseudoloma neurophilia, a relevant intracellular parasite of the zebrafish.</title>
        <authorList>
            <person name="Ndikumana S."/>
            <person name="Pelin A."/>
            <person name="Sanders J."/>
            <person name="Corradi N."/>
        </authorList>
    </citation>
    <scope>NUCLEOTIDE SEQUENCE [LARGE SCALE GENOMIC DNA]</scope>
    <source>
        <strain evidence="2 3">MK1</strain>
    </source>
</reference>
<dbReference type="AlphaFoldDB" id="A0A0R0M225"/>
<dbReference type="EMBL" id="LGUB01000503">
    <property type="protein sequence ID" value="KRH93073.1"/>
    <property type="molecule type" value="Genomic_DNA"/>
</dbReference>
<dbReference type="VEuPathDB" id="MicrosporidiaDB:M153_1576000413"/>
<protein>
    <submittedName>
        <fullName evidence="2">Uncharacterized protein</fullName>
    </submittedName>
</protein>
<name>A0A0R0M225_9MICR</name>
<keyword evidence="3" id="KW-1185">Reference proteome</keyword>
<feature type="region of interest" description="Disordered" evidence="1">
    <location>
        <begin position="97"/>
        <end position="128"/>
    </location>
</feature>
<organism evidence="2 3">
    <name type="scientific">Pseudoloma neurophilia</name>
    <dbReference type="NCBI Taxonomy" id="146866"/>
    <lineage>
        <taxon>Eukaryota</taxon>
        <taxon>Fungi</taxon>
        <taxon>Fungi incertae sedis</taxon>
        <taxon>Microsporidia</taxon>
        <taxon>Pseudoloma</taxon>
    </lineage>
</organism>
<dbReference type="OrthoDB" id="2187049at2759"/>
<dbReference type="Proteomes" id="UP000051530">
    <property type="component" value="Unassembled WGS sequence"/>
</dbReference>
<evidence type="ECO:0000256" key="1">
    <source>
        <dbReference type="SAM" id="MobiDB-lite"/>
    </source>
</evidence>
<proteinExistence type="predicted"/>
<comment type="caution">
    <text evidence="2">The sequence shown here is derived from an EMBL/GenBank/DDBJ whole genome shotgun (WGS) entry which is preliminary data.</text>
</comment>
<gene>
    <name evidence="2" type="ORF">M153_1576000413</name>
</gene>
<sequence>MYKIPVMVYLDQNSIEAIALDHNGEKLLPESENYKKDKQLLKKGNKNMLHSDQKPEKNEKISNNRTAFIRTSQTTEAVTPSKYDQVENLQRNNNYGNAYEIKSDSNTSSGMSRPSDSNTSSGINITNRLSDKERRVQLPILDYKSIAEQFIGSIFNDVNELLFPYAVQLQMVIQQPLYSRIDCSLANPLNNFLKFLENNHKDSTPYSKMFIIFCRNYRPYLELEKGTYISQKGKDFCINHLGFIFVNNLILREKIKRGLFSIISQSKINSNINKSFLNKICQYLNRCVDNKLEPVGMVTDFLKQIIHKGPSHMEYDPKAVDGQFTLPNYNEQAYNNGQVYNDQIYNNGQAYNDQIYNNDPYNGQTYNNGYYNNDPYNNDEYGPYETVQLPPYTTTVYSNEMVAPTEFSFYYDGVQ</sequence>
<feature type="compositionally biased region" description="Polar residues" evidence="1">
    <location>
        <begin position="104"/>
        <end position="128"/>
    </location>
</feature>
<evidence type="ECO:0000313" key="2">
    <source>
        <dbReference type="EMBL" id="KRH93073.1"/>
    </source>
</evidence>